<dbReference type="AlphaFoldDB" id="A0A0V0GBK3"/>
<feature type="non-terminal residue" evidence="2">
    <location>
        <position position="1"/>
    </location>
</feature>
<dbReference type="GO" id="GO:0046983">
    <property type="term" value="F:protein dimerization activity"/>
    <property type="evidence" value="ECO:0007669"/>
    <property type="project" value="InterPro"/>
</dbReference>
<proteinExistence type="predicted"/>
<dbReference type="SUPFAM" id="SSF53098">
    <property type="entry name" value="Ribonuclease H-like"/>
    <property type="match status" value="1"/>
</dbReference>
<reference evidence="2" key="1">
    <citation type="journal article" date="2018" name="J. Proteomics">
        <title>Exploring the molecular complexity of Triatoma dimidiata sialome.</title>
        <authorList>
            <person name="Santiago P.B."/>
            <person name="de Araujo C.N."/>
            <person name="Charneau S."/>
            <person name="Bastos I.M.D."/>
            <person name="Assumpcao T.C.F."/>
            <person name="Queiroz R.M.L."/>
            <person name="Praca Y.R."/>
            <person name="Cordeiro T.M."/>
            <person name="Garcia C.H.S."/>
            <person name="da Silva I.G."/>
            <person name="Raiol T."/>
            <person name="Motta F.N."/>
            <person name="de Araujo Oliveira J.V."/>
            <person name="de Sousa M.V."/>
            <person name="Ribeiro J.M.C."/>
            <person name="de Santana J.M."/>
        </authorList>
    </citation>
    <scope>NUCLEOTIDE SEQUENCE</scope>
    <source>
        <strain evidence="2">Santander</strain>
        <tissue evidence="2">Salivary glands</tissue>
    </source>
</reference>
<dbReference type="InterPro" id="IPR012337">
    <property type="entry name" value="RNaseH-like_sf"/>
</dbReference>
<evidence type="ECO:0000259" key="1">
    <source>
        <dbReference type="Pfam" id="PF05699"/>
    </source>
</evidence>
<name>A0A0V0GBK3_TRIDM</name>
<evidence type="ECO:0000313" key="2">
    <source>
        <dbReference type="EMBL" id="JAP05348.1"/>
    </source>
</evidence>
<dbReference type="PANTHER" id="PTHR45913:SF21">
    <property type="entry name" value="DUF4371 DOMAIN-CONTAINING PROTEIN"/>
    <property type="match status" value="1"/>
</dbReference>
<feature type="domain" description="HAT C-terminal dimerisation" evidence="1">
    <location>
        <begin position="129"/>
        <end position="185"/>
    </location>
</feature>
<accession>A0A0V0GBK3</accession>
<dbReference type="Pfam" id="PF05699">
    <property type="entry name" value="Dimer_Tnp_hAT"/>
    <property type="match status" value="1"/>
</dbReference>
<dbReference type="PANTHER" id="PTHR45913">
    <property type="entry name" value="EPM2A-INTERACTING PROTEIN 1"/>
    <property type="match status" value="1"/>
</dbReference>
<protein>
    <submittedName>
        <fullName evidence="2">Proteinral transcription factor ii-i repeat domain-containing protein 2</fullName>
    </submittedName>
</protein>
<sequence>KGKTIIDMISILKSFKEKLNMLAMQLKRRDLKHYQNLADESKNKKNLTYNKYADIIALLLKEFERRFLRLSELEDIASFLSCPFNDNIDVESVAQKLNNFLCTTNLAGLEEEIINIKCDINLKSLVSDCNFWKLINKDKYPNIWTIVARFNAFFGSTYLCESAFSFMNAIKTKHRSQLTDQHLESCRIALSSYEPNFEKLAALMQCQVSSN</sequence>
<organism evidence="2">
    <name type="scientific">Triatoma dimidiata</name>
    <name type="common">Kissing bug</name>
    <name type="synonym">Meccus dimidiatus</name>
    <dbReference type="NCBI Taxonomy" id="72491"/>
    <lineage>
        <taxon>Eukaryota</taxon>
        <taxon>Metazoa</taxon>
        <taxon>Ecdysozoa</taxon>
        <taxon>Arthropoda</taxon>
        <taxon>Hexapoda</taxon>
        <taxon>Insecta</taxon>
        <taxon>Pterygota</taxon>
        <taxon>Neoptera</taxon>
        <taxon>Paraneoptera</taxon>
        <taxon>Hemiptera</taxon>
        <taxon>Heteroptera</taxon>
        <taxon>Panheteroptera</taxon>
        <taxon>Cimicomorpha</taxon>
        <taxon>Reduviidae</taxon>
        <taxon>Triatominae</taxon>
        <taxon>Triatoma</taxon>
    </lineage>
</organism>
<dbReference type="InterPro" id="IPR008906">
    <property type="entry name" value="HATC_C_dom"/>
</dbReference>
<dbReference type="EMBL" id="GECL01000776">
    <property type="protein sequence ID" value="JAP05348.1"/>
    <property type="molecule type" value="Transcribed_RNA"/>
</dbReference>